<accession>W5T3P4</accession>
<protein>
    <submittedName>
        <fullName evidence="2">Putative membrane spanning protein</fullName>
    </submittedName>
</protein>
<geneLocation type="plasmid" evidence="2">
    <name>unnamed</name>
</geneLocation>
<dbReference type="EMBL" id="CP005794">
    <property type="protein sequence ID" value="AHH11916.1"/>
    <property type="molecule type" value="Genomic_DNA"/>
</dbReference>
<organism evidence="2">
    <name type="scientific">Borrelia coriaceae ATCC 43381</name>
    <dbReference type="NCBI Taxonomy" id="1408429"/>
    <lineage>
        <taxon>Bacteria</taxon>
        <taxon>Pseudomonadati</taxon>
        <taxon>Spirochaetota</taxon>
        <taxon>Spirochaetia</taxon>
        <taxon>Spirochaetales</taxon>
        <taxon>Borreliaceae</taxon>
        <taxon>Borrelia</taxon>
    </lineage>
</organism>
<dbReference type="AlphaFoldDB" id="W5T3P4"/>
<feature type="non-terminal residue" evidence="2">
    <location>
        <position position="1"/>
    </location>
</feature>
<name>W5T3P4_9SPIR</name>
<evidence type="ECO:0000256" key="1">
    <source>
        <dbReference type="SAM" id="Coils"/>
    </source>
</evidence>
<feature type="coiled-coil region" evidence="1">
    <location>
        <begin position="130"/>
        <end position="250"/>
    </location>
</feature>
<proteinExistence type="predicted"/>
<keyword evidence="2" id="KW-0614">Plasmid</keyword>
<sequence>KCVNVGHSWAQLSDKIADMTEQVFTQDLGRDLGKTFVLDKFYDAVMRGLDSLIRGFYELSKSLISSIPYVGKHIVAYMNFIEGIFQGIVDGLVKKIEAKRDKDLDELVKQSEVELLRIEKVFDREIEMRRDKLNELDDQYSREIEFLKQAQSKGQISGEEFQRRIAQVESEYKSKRQQESGALTKAETSKKIEVERARKLEKLEAERIKAAAEVEKVKARWWHFGRSADIEDAQKILEEILRRIARVKSAGSVEEIKLARKGAIFKSTRPTYMPGLRLMTSEMGQSELIRVTPAPIDENLRNIEARIIAEEINKIQQSERKSPVIINNYNFNGDVLDADKLVRMLKAREHSIGFRMSE</sequence>
<gene>
    <name evidence="2" type="ORF">BCO_0119802</name>
</gene>
<dbReference type="HOGENOM" id="CLU_772762_0_0_12"/>
<keyword evidence="1" id="KW-0175">Coiled coil</keyword>
<reference evidence="2" key="1">
    <citation type="submission" date="2013-04" db="EMBL/GenBank/DDBJ databases">
        <title>Comparative Genomics of Relapsing Fever Spirochetes.</title>
        <authorList>
            <person name="Schwan T.G."/>
            <person name="Raffel S.J."/>
            <person name="Porcella S.F."/>
            <person name="Martens C.A."/>
            <person name="Bruno D.P."/>
            <person name="Ricklefs S.M."/>
            <person name="Barbian K.B."/>
        </authorList>
    </citation>
    <scope>NUCLEOTIDE SEQUENCE</scope>
    <source>
        <strain evidence="2">Co53</strain>
        <plasmid evidence="2">unnamed</plasmid>
    </source>
</reference>
<evidence type="ECO:0000313" key="2">
    <source>
        <dbReference type="EMBL" id="AHH11916.1"/>
    </source>
</evidence>